<comment type="caution">
    <text evidence="2">The sequence shown here is derived from an EMBL/GenBank/DDBJ whole genome shotgun (WGS) entry which is preliminary data.</text>
</comment>
<dbReference type="AlphaFoldDB" id="A0A166EQX0"/>
<dbReference type="RefSeq" id="WP_067258421.1">
    <property type="nucleotide sequence ID" value="NZ_LWMW01000084.1"/>
</dbReference>
<protein>
    <recommendedName>
        <fullName evidence="1">Putative cytidyltransferase-related C-terminal region domain-containing protein</fullName>
    </recommendedName>
</protein>
<sequence length="430" mass="49349">MIGISADFDPVHVGHMNLIAKGREIGEDTGQKVVIYLNKGYSANHGPFFTSFEARKEMALKAGADKVIAIEGLHHRLTLAYSVPIRIAKMIEDGVVDYVDAANVSTQKIQQYSQKFVKEGIFVGIPRNLPNRNVIRWFAVNEFLYRKYNRKMKFHIIPELQIGEKVSGRYIRRAILENDMEIPEEIKELLPKSSTKILQREIKNGNIPGERNWKEINKMLNTCSRSNLMRIAYLNGDAINEIIKGRVYREEESVWATFRRAGYGPVLTRLAISAIEEKVTREEVISLMKSYEDEGVIPPEQSINKVIERAWFVACETQKGILAHEANKIFRNKKIAIETPPLEIDAGLNLTKFETKKIEDGLEAKIYIDKDNTISCEMKKDKFKIKTNLKLPAKEVTYVRYIIDSHFIPTTARVVRKDKGFRIRIAIHNK</sequence>
<name>A0A166EQX0_9EURY</name>
<dbReference type="Proteomes" id="UP000077275">
    <property type="component" value="Unassembled WGS sequence"/>
</dbReference>
<accession>A0A166EQX0</accession>
<gene>
    <name evidence="2" type="ORF">MBCUT_04640</name>
</gene>
<proteinExistence type="predicted"/>
<evidence type="ECO:0000313" key="2">
    <source>
        <dbReference type="EMBL" id="KZX16913.1"/>
    </source>
</evidence>
<dbReference type="Pfam" id="PF16581">
    <property type="entry name" value="HIGH_NTase1_ass"/>
    <property type="match status" value="1"/>
</dbReference>
<organism evidence="2 3">
    <name type="scientific">Methanobrevibacter cuticularis</name>
    <dbReference type="NCBI Taxonomy" id="47311"/>
    <lineage>
        <taxon>Archaea</taxon>
        <taxon>Methanobacteriati</taxon>
        <taxon>Methanobacteriota</taxon>
        <taxon>Methanomada group</taxon>
        <taxon>Methanobacteria</taxon>
        <taxon>Methanobacteriales</taxon>
        <taxon>Methanobacteriaceae</taxon>
        <taxon>Methanobrevibacter</taxon>
    </lineage>
</organism>
<dbReference type="Gene3D" id="3.40.50.620">
    <property type="entry name" value="HUPs"/>
    <property type="match status" value="1"/>
</dbReference>
<dbReference type="SUPFAM" id="SSF52374">
    <property type="entry name" value="Nucleotidylyl transferase"/>
    <property type="match status" value="1"/>
</dbReference>
<keyword evidence="3" id="KW-1185">Reference proteome</keyword>
<evidence type="ECO:0000259" key="1">
    <source>
        <dbReference type="Pfam" id="PF16581"/>
    </source>
</evidence>
<dbReference type="InterPro" id="IPR014729">
    <property type="entry name" value="Rossmann-like_a/b/a_fold"/>
</dbReference>
<reference evidence="2 3" key="1">
    <citation type="submission" date="2016-04" db="EMBL/GenBank/DDBJ databases">
        <title>Genome sequence of Methanobrevibacter cuticularis DSM 11139.</title>
        <authorList>
            <person name="Poehlein A."/>
            <person name="Seedorf H."/>
            <person name="Daniel R."/>
        </authorList>
    </citation>
    <scope>NUCLEOTIDE SEQUENCE [LARGE SCALE GENOMIC DNA]</scope>
    <source>
        <strain evidence="2 3">DSM 11139</strain>
    </source>
</reference>
<evidence type="ECO:0000313" key="3">
    <source>
        <dbReference type="Proteomes" id="UP000077275"/>
    </source>
</evidence>
<feature type="domain" description="Putative cytidyltransferase-related C-terminal region" evidence="1">
    <location>
        <begin position="149"/>
        <end position="291"/>
    </location>
</feature>
<dbReference type="EMBL" id="LWMW01000084">
    <property type="protein sequence ID" value="KZX16913.1"/>
    <property type="molecule type" value="Genomic_DNA"/>
</dbReference>
<dbReference type="InterPro" id="IPR032266">
    <property type="entry name" value="HIGH_NTase1_ass"/>
</dbReference>
<dbReference type="PATRIC" id="fig|47311.3.peg.538"/>
<dbReference type="OrthoDB" id="80466at2157"/>